<evidence type="ECO:0000256" key="6">
    <source>
        <dbReference type="ARBA" id="ARBA00022670"/>
    </source>
</evidence>
<keyword evidence="11" id="KW-0573">Peptidoglycan synthesis</keyword>
<dbReference type="OrthoDB" id="9766909at2"/>
<keyword evidence="10" id="KW-0133">Cell shape</keyword>
<comment type="subcellular location">
    <subcellularLocation>
        <location evidence="1">Cell membrane</location>
    </subcellularLocation>
</comment>
<gene>
    <name evidence="19" type="ORF">FSZ17_18860</name>
</gene>
<comment type="catalytic activity">
    <reaction evidence="16">
        <text>[GlcNAc-(1-&gt;4)-Mur2Ac(oyl-L-Ala-gamma-D-Glu-L-Lys-D-Ala-D-Ala)](n)-di-trans,octa-cis-undecaprenyl diphosphate + beta-D-GlcNAc-(1-&gt;4)-Mur2Ac(oyl-L-Ala-gamma-D-Glu-L-Lys-D-Ala-D-Ala)-di-trans,octa-cis-undecaprenyl diphosphate = [GlcNAc-(1-&gt;4)-Mur2Ac(oyl-L-Ala-gamma-D-Glu-L-Lys-D-Ala-D-Ala)](n+1)-di-trans,octa-cis-undecaprenyl diphosphate + di-trans,octa-cis-undecaprenyl diphosphate + H(+)</text>
        <dbReference type="Rhea" id="RHEA:23708"/>
        <dbReference type="Rhea" id="RHEA-COMP:9602"/>
        <dbReference type="Rhea" id="RHEA-COMP:9603"/>
        <dbReference type="ChEBI" id="CHEBI:15378"/>
        <dbReference type="ChEBI" id="CHEBI:58405"/>
        <dbReference type="ChEBI" id="CHEBI:60033"/>
        <dbReference type="ChEBI" id="CHEBI:78435"/>
        <dbReference type="EC" id="2.4.99.28"/>
    </reaction>
</comment>
<keyword evidence="5" id="KW-0121">Carboxypeptidase</keyword>
<keyword evidence="7" id="KW-0328">Glycosyltransferase</keyword>
<comment type="similarity">
    <text evidence="2">In the C-terminal section; belongs to the transpeptidase family.</text>
</comment>
<dbReference type="FunFam" id="1.10.3810.10:FF:000001">
    <property type="entry name" value="Penicillin-binding protein 1A"/>
    <property type="match status" value="1"/>
</dbReference>
<comment type="catalytic activity">
    <reaction evidence="15">
        <text>Preferential cleavage: (Ac)2-L-Lys-D-Ala-|-D-Ala. Also transpeptidation of peptidyl-alanyl moieties that are N-acyl substituents of D-alanine.</text>
        <dbReference type="EC" id="3.4.16.4"/>
    </reaction>
</comment>
<dbReference type="Gene3D" id="3.40.710.10">
    <property type="entry name" value="DD-peptidase/beta-lactamase superfamily"/>
    <property type="match status" value="1"/>
</dbReference>
<dbReference type="Gene3D" id="1.10.3810.10">
    <property type="entry name" value="Biosynthetic peptidoglycan transglycosylase-like"/>
    <property type="match status" value="1"/>
</dbReference>
<evidence type="ECO:0000259" key="17">
    <source>
        <dbReference type="Pfam" id="PF00905"/>
    </source>
</evidence>
<dbReference type="GO" id="GO:0030288">
    <property type="term" value="C:outer membrane-bounded periplasmic space"/>
    <property type="evidence" value="ECO:0007669"/>
    <property type="project" value="TreeGrafter"/>
</dbReference>
<dbReference type="GO" id="GO:0005886">
    <property type="term" value="C:plasma membrane"/>
    <property type="evidence" value="ECO:0007669"/>
    <property type="project" value="UniProtKB-SubCell"/>
</dbReference>
<keyword evidence="12" id="KW-0472">Membrane</keyword>
<reference evidence="20" key="1">
    <citation type="submission" date="2019-08" db="EMBL/GenBank/DDBJ databases">
        <authorList>
            <person name="Zheng X."/>
        </authorList>
    </citation>
    <scope>NUCLEOTIDE SEQUENCE [LARGE SCALE GENOMIC DNA]</scope>
    <source>
        <strain evidence="20">FJAT-25496</strain>
    </source>
</reference>
<dbReference type="Proteomes" id="UP000321555">
    <property type="component" value="Chromosome"/>
</dbReference>
<dbReference type="GO" id="GO:0008955">
    <property type="term" value="F:peptidoglycan glycosyltransferase activity"/>
    <property type="evidence" value="ECO:0007669"/>
    <property type="project" value="UniProtKB-EC"/>
</dbReference>
<comment type="similarity">
    <text evidence="3">In the N-terminal section; belongs to the glycosyltransferase 51 family.</text>
</comment>
<organism evidence="19 20">
    <name type="scientific">Cytobacillus dafuensis</name>
    <name type="common">Bacillus dafuensis</name>
    <dbReference type="NCBI Taxonomy" id="1742359"/>
    <lineage>
        <taxon>Bacteria</taxon>
        <taxon>Bacillati</taxon>
        <taxon>Bacillota</taxon>
        <taxon>Bacilli</taxon>
        <taxon>Bacillales</taxon>
        <taxon>Bacillaceae</taxon>
        <taxon>Cytobacillus</taxon>
    </lineage>
</organism>
<dbReference type="InterPro" id="IPR050396">
    <property type="entry name" value="Glycosyltr_51/Transpeptidase"/>
</dbReference>
<dbReference type="Pfam" id="PF00905">
    <property type="entry name" value="Transpeptidase"/>
    <property type="match status" value="1"/>
</dbReference>
<dbReference type="GO" id="GO:0006508">
    <property type="term" value="P:proteolysis"/>
    <property type="evidence" value="ECO:0007669"/>
    <property type="project" value="UniProtKB-KW"/>
</dbReference>
<keyword evidence="9" id="KW-0378">Hydrolase</keyword>
<dbReference type="PANTHER" id="PTHR32282:SF11">
    <property type="entry name" value="PENICILLIN-BINDING PROTEIN 1B"/>
    <property type="match status" value="1"/>
</dbReference>
<evidence type="ECO:0000256" key="8">
    <source>
        <dbReference type="ARBA" id="ARBA00022679"/>
    </source>
</evidence>
<feature type="domain" description="Glycosyl transferase family 51" evidence="18">
    <location>
        <begin position="60"/>
        <end position="235"/>
    </location>
</feature>
<evidence type="ECO:0000256" key="10">
    <source>
        <dbReference type="ARBA" id="ARBA00022960"/>
    </source>
</evidence>
<evidence type="ECO:0000313" key="20">
    <source>
        <dbReference type="Proteomes" id="UP000321555"/>
    </source>
</evidence>
<evidence type="ECO:0000256" key="5">
    <source>
        <dbReference type="ARBA" id="ARBA00022645"/>
    </source>
</evidence>
<dbReference type="InterPro" id="IPR023346">
    <property type="entry name" value="Lysozyme-like_dom_sf"/>
</dbReference>
<evidence type="ECO:0000313" key="19">
    <source>
        <dbReference type="EMBL" id="QED49145.1"/>
    </source>
</evidence>
<evidence type="ECO:0000256" key="4">
    <source>
        <dbReference type="ARBA" id="ARBA00022475"/>
    </source>
</evidence>
<evidence type="ECO:0000256" key="9">
    <source>
        <dbReference type="ARBA" id="ARBA00022801"/>
    </source>
</evidence>
<dbReference type="GO" id="GO:0008658">
    <property type="term" value="F:penicillin binding"/>
    <property type="evidence" value="ECO:0007669"/>
    <property type="project" value="InterPro"/>
</dbReference>
<evidence type="ECO:0000256" key="13">
    <source>
        <dbReference type="ARBA" id="ARBA00023268"/>
    </source>
</evidence>
<sequence>MRTFAGYFIIAALLPVFLILILKTGSEINEVQSFHSVLEEKIQLKEISLPQTSYIKARDGSIVSEIHRPQNRVNLESEQIPSFLKELFIISEDQHFYEHSGFDLSSIGRALAINMKSNGIEQGASTITQQLARNLYLNNEKTYNRKLSELLYAYEIERYYSKEEILELYINTIYFQNGAYGIEAAARTYFQKQTSELSKAELAFLAAIPNNPTLYDPFKNFKHTKERQERLIDQLTQKQYLGPEEAENIKKEPIHLKNNKRIDLFPDYATYVEAELKDLISQQDGFEKKRLAAKSKQEKEKVEAELDKRFEEVMASGIIIETALEPSIQTVAKSATVQRLPYKEVEGSVAVIDHSSHQLIALVGGKQYKKYDFNRAYQAYRQPGSAIKPLLVYAPYLERTHASLGKKISANSFCKNGYCPQNYGGASYGMVSIEQAFIHSYNTPAVRILDSIGIENGFHDLSNFQFSKVSSSDYSLAAAIGGFSSGMTPLELTSAYTVFANDGLYQPSRAIQKVTNQNGELLYSWNDTPVQIWSKETTDKINHLMRKTVQAGTAQKAQLPSGYAGGKTGTTNDYKDYWFIGLTDQYTAGVWVGKDKPENMASIESSAPQQLIWKDIMLKLLK</sequence>
<evidence type="ECO:0000256" key="12">
    <source>
        <dbReference type="ARBA" id="ARBA00023136"/>
    </source>
</evidence>
<feature type="domain" description="Penicillin-binding protein transpeptidase" evidence="17">
    <location>
        <begin position="347"/>
        <end position="617"/>
    </location>
</feature>
<dbReference type="GO" id="GO:0008360">
    <property type="term" value="P:regulation of cell shape"/>
    <property type="evidence" value="ECO:0007669"/>
    <property type="project" value="UniProtKB-KW"/>
</dbReference>
<protein>
    <submittedName>
        <fullName evidence="19">Penicillin-binding protein</fullName>
    </submittedName>
</protein>
<keyword evidence="13" id="KW-0511">Multifunctional enzyme</keyword>
<accession>A0A5B8Z7P5</accession>
<dbReference type="InterPro" id="IPR001264">
    <property type="entry name" value="Glyco_trans_51"/>
</dbReference>
<proteinExistence type="inferred from homology"/>
<evidence type="ECO:0000256" key="2">
    <source>
        <dbReference type="ARBA" id="ARBA00007090"/>
    </source>
</evidence>
<evidence type="ECO:0000256" key="15">
    <source>
        <dbReference type="ARBA" id="ARBA00034000"/>
    </source>
</evidence>
<dbReference type="GO" id="GO:0009252">
    <property type="term" value="P:peptidoglycan biosynthetic process"/>
    <property type="evidence" value="ECO:0007669"/>
    <property type="project" value="UniProtKB-KW"/>
</dbReference>
<name>A0A5B8Z7P5_CYTDA</name>
<dbReference type="SUPFAM" id="SSF53955">
    <property type="entry name" value="Lysozyme-like"/>
    <property type="match status" value="1"/>
</dbReference>
<evidence type="ECO:0000256" key="7">
    <source>
        <dbReference type="ARBA" id="ARBA00022676"/>
    </source>
</evidence>
<evidence type="ECO:0000256" key="16">
    <source>
        <dbReference type="ARBA" id="ARBA00049902"/>
    </source>
</evidence>
<dbReference type="InterPro" id="IPR012338">
    <property type="entry name" value="Beta-lactam/transpept-like"/>
</dbReference>
<dbReference type="STRING" id="1742359.GCA_001439625_03298"/>
<evidence type="ECO:0000256" key="11">
    <source>
        <dbReference type="ARBA" id="ARBA00022984"/>
    </source>
</evidence>
<dbReference type="AlphaFoldDB" id="A0A5B8Z7P5"/>
<dbReference type="GO" id="GO:0071555">
    <property type="term" value="P:cell wall organization"/>
    <property type="evidence" value="ECO:0007669"/>
    <property type="project" value="UniProtKB-KW"/>
</dbReference>
<dbReference type="GO" id="GO:0009002">
    <property type="term" value="F:serine-type D-Ala-D-Ala carboxypeptidase activity"/>
    <property type="evidence" value="ECO:0007669"/>
    <property type="project" value="UniProtKB-EC"/>
</dbReference>
<dbReference type="SUPFAM" id="SSF56601">
    <property type="entry name" value="beta-lactamase/transpeptidase-like"/>
    <property type="match status" value="1"/>
</dbReference>
<keyword evidence="4" id="KW-1003">Cell membrane</keyword>
<evidence type="ECO:0000256" key="14">
    <source>
        <dbReference type="ARBA" id="ARBA00023316"/>
    </source>
</evidence>
<dbReference type="Pfam" id="PF00912">
    <property type="entry name" value="Transgly"/>
    <property type="match status" value="1"/>
</dbReference>
<keyword evidence="14" id="KW-0961">Cell wall biogenesis/degradation</keyword>
<keyword evidence="8" id="KW-0808">Transferase</keyword>
<keyword evidence="20" id="KW-1185">Reference proteome</keyword>
<dbReference type="PANTHER" id="PTHR32282">
    <property type="entry name" value="BINDING PROTEIN TRANSPEPTIDASE, PUTATIVE-RELATED"/>
    <property type="match status" value="1"/>
</dbReference>
<evidence type="ECO:0000256" key="1">
    <source>
        <dbReference type="ARBA" id="ARBA00004236"/>
    </source>
</evidence>
<evidence type="ECO:0000256" key="3">
    <source>
        <dbReference type="ARBA" id="ARBA00007739"/>
    </source>
</evidence>
<dbReference type="InterPro" id="IPR036950">
    <property type="entry name" value="PBP_transglycosylase"/>
</dbReference>
<dbReference type="KEGG" id="bda:FSZ17_18860"/>
<dbReference type="EMBL" id="CP042593">
    <property type="protein sequence ID" value="QED49145.1"/>
    <property type="molecule type" value="Genomic_DNA"/>
</dbReference>
<evidence type="ECO:0000259" key="18">
    <source>
        <dbReference type="Pfam" id="PF00912"/>
    </source>
</evidence>
<keyword evidence="6" id="KW-0645">Protease</keyword>
<dbReference type="InterPro" id="IPR001460">
    <property type="entry name" value="PCN-bd_Tpept"/>
</dbReference>